<dbReference type="SUPFAM" id="SSF47616">
    <property type="entry name" value="GST C-terminal domain-like"/>
    <property type="match status" value="1"/>
</dbReference>
<dbReference type="InterPro" id="IPR004046">
    <property type="entry name" value="GST_C"/>
</dbReference>
<dbReference type="InterPro" id="IPR036249">
    <property type="entry name" value="Thioredoxin-like_sf"/>
</dbReference>
<dbReference type="OrthoDB" id="414243at2759"/>
<accession>A0A4V1IWM4</accession>
<feature type="domain" description="GST N-terminal" evidence="1">
    <location>
        <begin position="1"/>
        <end position="82"/>
    </location>
</feature>
<dbReference type="Gene3D" id="3.40.30.10">
    <property type="entry name" value="Glutaredoxin"/>
    <property type="match status" value="1"/>
</dbReference>
<dbReference type="GO" id="GO:0006749">
    <property type="term" value="P:glutathione metabolic process"/>
    <property type="evidence" value="ECO:0007669"/>
    <property type="project" value="TreeGrafter"/>
</dbReference>
<dbReference type="AlphaFoldDB" id="A0A4V1IWM4"/>
<dbReference type="PANTHER" id="PTHR11571">
    <property type="entry name" value="GLUTATHIONE S-TRANSFERASE"/>
    <property type="match status" value="1"/>
</dbReference>
<name>A0A4V1IWM4_9FUNG</name>
<evidence type="ECO:0008006" key="5">
    <source>
        <dbReference type="Google" id="ProtNLM"/>
    </source>
</evidence>
<feature type="non-terminal residue" evidence="3">
    <location>
        <position position="160"/>
    </location>
</feature>
<dbReference type="Gene3D" id="1.20.1050.10">
    <property type="match status" value="1"/>
</dbReference>
<sequence>VHFFDVPGHGRVGSLYLLLSDAGVQHESHRHQRSEWPSQRGAFIESEKSPYGGLPVVEIGNQAYSQLIPTLRYLSQRLGKYHAHNADDTYLVDAAADVASDWQKRHNTLIFHPATPEVRRKFVEEERPRFIHALDTYLGRHDSGPYLLGSEISYADFYIY</sequence>
<evidence type="ECO:0000259" key="1">
    <source>
        <dbReference type="PROSITE" id="PS50404"/>
    </source>
</evidence>
<dbReference type="EMBL" id="KZ992641">
    <property type="protein sequence ID" value="RKP08069.1"/>
    <property type="molecule type" value="Genomic_DNA"/>
</dbReference>
<evidence type="ECO:0000259" key="2">
    <source>
        <dbReference type="PROSITE" id="PS50405"/>
    </source>
</evidence>
<feature type="non-terminal residue" evidence="3">
    <location>
        <position position="1"/>
    </location>
</feature>
<dbReference type="STRING" id="78915.A0A4V1IWM4"/>
<feature type="domain" description="GST C-terminal" evidence="2">
    <location>
        <begin position="85"/>
        <end position="160"/>
    </location>
</feature>
<gene>
    <name evidence="3" type="ORF">THASP1DRAFT_8449</name>
</gene>
<evidence type="ECO:0000313" key="4">
    <source>
        <dbReference type="Proteomes" id="UP000271241"/>
    </source>
</evidence>
<dbReference type="InterPro" id="IPR050213">
    <property type="entry name" value="GST_superfamily"/>
</dbReference>
<evidence type="ECO:0000313" key="3">
    <source>
        <dbReference type="EMBL" id="RKP08069.1"/>
    </source>
</evidence>
<dbReference type="PROSITE" id="PS50405">
    <property type="entry name" value="GST_CTER"/>
    <property type="match status" value="1"/>
</dbReference>
<dbReference type="SUPFAM" id="SSF52833">
    <property type="entry name" value="Thioredoxin-like"/>
    <property type="match status" value="1"/>
</dbReference>
<dbReference type="InterPro" id="IPR036282">
    <property type="entry name" value="Glutathione-S-Trfase_C_sf"/>
</dbReference>
<organism evidence="3 4">
    <name type="scientific">Thamnocephalis sphaerospora</name>
    <dbReference type="NCBI Taxonomy" id="78915"/>
    <lineage>
        <taxon>Eukaryota</taxon>
        <taxon>Fungi</taxon>
        <taxon>Fungi incertae sedis</taxon>
        <taxon>Zoopagomycota</taxon>
        <taxon>Zoopagomycotina</taxon>
        <taxon>Zoopagomycetes</taxon>
        <taxon>Zoopagales</taxon>
        <taxon>Sigmoideomycetaceae</taxon>
        <taxon>Thamnocephalis</taxon>
    </lineage>
</organism>
<dbReference type="InterPro" id="IPR010987">
    <property type="entry name" value="Glutathione-S-Trfase_C-like"/>
</dbReference>
<dbReference type="PANTHER" id="PTHR11571:SF150">
    <property type="entry name" value="GLUTATHIONE S-TRANSFERASE"/>
    <property type="match status" value="1"/>
</dbReference>
<protein>
    <recommendedName>
        <fullName evidence="5">Glutathione S-transferase</fullName>
    </recommendedName>
</protein>
<dbReference type="Proteomes" id="UP000271241">
    <property type="component" value="Unassembled WGS sequence"/>
</dbReference>
<reference evidence="4" key="1">
    <citation type="journal article" date="2018" name="Nat. Microbiol.">
        <title>Leveraging single-cell genomics to expand the fungal tree of life.</title>
        <authorList>
            <person name="Ahrendt S.R."/>
            <person name="Quandt C.A."/>
            <person name="Ciobanu D."/>
            <person name="Clum A."/>
            <person name="Salamov A."/>
            <person name="Andreopoulos B."/>
            <person name="Cheng J.F."/>
            <person name="Woyke T."/>
            <person name="Pelin A."/>
            <person name="Henrissat B."/>
            <person name="Reynolds N.K."/>
            <person name="Benny G.L."/>
            <person name="Smith M.E."/>
            <person name="James T.Y."/>
            <person name="Grigoriev I.V."/>
        </authorList>
    </citation>
    <scope>NUCLEOTIDE SEQUENCE [LARGE SCALE GENOMIC DNA]</scope>
    <source>
        <strain evidence="4">RSA 1356</strain>
    </source>
</reference>
<dbReference type="InterPro" id="IPR004045">
    <property type="entry name" value="Glutathione_S-Trfase_N"/>
</dbReference>
<proteinExistence type="predicted"/>
<dbReference type="PROSITE" id="PS50404">
    <property type="entry name" value="GST_NTER"/>
    <property type="match status" value="1"/>
</dbReference>
<keyword evidence="4" id="KW-1185">Reference proteome</keyword>
<dbReference type="Pfam" id="PF14497">
    <property type="entry name" value="GST_C_3"/>
    <property type="match status" value="1"/>
</dbReference>
<dbReference type="GO" id="GO:0004364">
    <property type="term" value="F:glutathione transferase activity"/>
    <property type="evidence" value="ECO:0007669"/>
    <property type="project" value="TreeGrafter"/>
</dbReference>